<dbReference type="AlphaFoldDB" id="A0A2K3QPE4"/>
<evidence type="ECO:0000256" key="3">
    <source>
        <dbReference type="RuleBase" id="RU003707"/>
    </source>
</evidence>
<keyword evidence="6" id="KW-1185">Reference proteome</keyword>
<feature type="non-terminal residue" evidence="5">
    <location>
        <position position="1"/>
    </location>
</feature>
<evidence type="ECO:0000313" key="6">
    <source>
        <dbReference type="Proteomes" id="UP000236621"/>
    </source>
</evidence>
<reference evidence="5 6" key="1">
    <citation type="submission" date="2017-08" db="EMBL/GenBank/DDBJ databases">
        <title>Harnessing the power of phylogenomics to disentangle the directionality and signatures of interkingdom host jumping in the parasitic fungal genus Tolypocladium.</title>
        <authorList>
            <person name="Quandt C.A."/>
            <person name="Patterson W."/>
            <person name="Spatafora J.W."/>
        </authorList>
    </citation>
    <scope>NUCLEOTIDE SEQUENCE [LARGE SCALE GENOMIC DNA]</scope>
    <source>
        <strain evidence="5 6">CBS 113982</strain>
    </source>
</reference>
<comment type="similarity">
    <text evidence="1 3">Belongs to the enoyl-CoA hydratase/isomerase family.</text>
</comment>
<dbReference type="SUPFAM" id="SSF52096">
    <property type="entry name" value="ClpP/crotonase"/>
    <property type="match status" value="1"/>
</dbReference>
<dbReference type="STRING" id="45235.A0A2K3QPE4"/>
<comment type="caution">
    <text evidence="5">The sequence shown here is derived from an EMBL/GenBank/DDBJ whole genome shotgun (WGS) entry which is preliminary data.</text>
</comment>
<dbReference type="GO" id="GO:0006635">
    <property type="term" value="P:fatty acid beta-oxidation"/>
    <property type="evidence" value="ECO:0007669"/>
    <property type="project" value="TreeGrafter"/>
</dbReference>
<evidence type="ECO:0000256" key="1">
    <source>
        <dbReference type="ARBA" id="ARBA00005254"/>
    </source>
</evidence>
<dbReference type="Gene3D" id="3.90.226.10">
    <property type="entry name" value="2-enoyl-CoA Hydratase, Chain A, domain 1"/>
    <property type="match status" value="1"/>
</dbReference>
<dbReference type="InterPro" id="IPR018376">
    <property type="entry name" value="Enoyl-CoA_hyd/isom_CS"/>
</dbReference>
<evidence type="ECO:0000256" key="2">
    <source>
        <dbReference type="ARBA" id="ARBA00023239"/>
    </source>
</evidence>
<dbReference type="InterPro" id="IPR001753">
    <property type="entry name" value="Enoyl-CoA_hydra/iso"/>
</dbReference>
<dbReference type="CDD" id="cd06558">
    <property type="entry name" value="crotonase-like"/>
    <property type="match status" value="1"/>
</dbReference>
<protein>
    <recommendedName>
        <fullName evidence="7">Enoyl-CoA hydratase, mitochondrial</fullName>
    </recommendedName>
</protein>
<evidence type="ECO:0000256" key="4">
    <source>
        <dbReference type="SAM" id="MobiDB-lite"/>
    </source>
</evidence>
<dbReference type="PROSITE" id="PS00166">
    <property type="entry name" value="ENOYL_COA_HYDRATASE"/>
    <property type="match status" value="1"/>
</dbReference>
<sequence>ATAIQPTRTPSGDPSQPSKKQASPLHQSLAVPSSQSTYHYVAGFPRTLSTLITNMSGSASDLVQATSPADGVRLITLNRPEKRNALSRQLIAEFLRQLSGASTDPGVRAIVITGNGPFFSGADLNDIAVLDAAGARSCRYLEDLCSGMAAVRKPVLAAVNGPALGGGFEVALMCDLIVAAKSAYFALPETNRGLIPGAGGTQRLTAAVGKFRAMRTILLGRPMTAEEAMSCGLLCDLVEDGDMLPRAIDVATDLVGHGPEALQSAKEAICRADGLGRDDLLERHLYYATFGTEEKRRGVDEFLARRTRPAGGPADAAAA</sequence>
<dbReference type="Pfam" id="PF00378">
    <property type="entry name" value="ECH_1"/>
    <property type="match status" value="1"/>
</dbReference>
<gene>
    <name evidence="5" type="ORF">TCAP_00691</name>
</gene>
<organism evidence="5 6">
    <name type="scientific">Tolypocladium capitatum</name>
    <dbReference type="NCBI Taxonomy" id="45235"/>
    <lineage>
        <taxon>Eukaryota</taxon>
        <taxon>Fungi</taxon>
        <taxon>Dikarya</taxon>
        <taxon>Ascomycota</taxon>
        <taxon>Pezizomycotina</taxon>
        <taxon>Sordariomycetes</taxon>
        <taxon>Hypocreomycetidae</taxon>
        <taxon>Hypocreales</taxon>
        <taxon>Ophiocordycipitaceae</taxon>
        <taxon>Tolypocladium</taxon>
    </lineage>
</organism>
<keyword evidence="2" id="KW-0456">Lyase</keyword>
<evidence type="ECO:0008006" key="7">
    <source>
        <dbReference type="Google" id="ProtNLM"/>
    </source>
</evidence>
<dbReference type="Proteomes" id="UP000236621">
    <property type="component" value="Unassembled WGS sequence"/>
</dbReference>
<evidence type="ECO:0000313" key="5">
    <source>
        <dbReference type="EMBL" id="PNY29400.1"/>
    </source>
</evidence>
<name>A0A2K3QPE4_9HYPO</name>
<dbReference type="EMBL" id="NRSZ01000120">
    <property type="protein sequence ID" value="PNY29400.1"/>
    <property type="molecule type" value="Genomic_DNA"/>
</dbReference>
<dbReference type="FunFam" id="3.90.226.10:FF:000009">
    <property type="entry name" value="Carnitinyl-CoA dehydratase"/>
    <property type="match status" value="1"/>
</dbReference>
<dbReference type="InterPro" id="IPR029045">
    <property type="entry name" value="ClpP/crotonase-like_dom_sf"/>
</dbReference>
<dbReference type="OrthoDB" id="2018133at2759"/>
<feature type="region of interest" description="Disordered" evidence="4">
    <location>
        <begin position="1"/>
        <end position="29"/>
    </location>
</feature>
<dbReference type="PANTHER" id="PTHR11941:SF166">
    <property type="entry name" value="ENOYL-COA HYDRATASE_ISOMERASE FAMILY PROTEIN (AFU_ORTHOLOGUE AFUA_8G01210)"/>
    <property type="match status" value="1"/>
</dbReference>
<dbReference type="GO" id="GO:0005739">
    <property type="term" value="C:mitochondrion"/>
    <property type="evidence" value="ECO:0007669"/>
    <property type="project" value="TreeGrafter"/>
</dbReference>
<accession>A0A2K3QPE4</accession>
<dbReference type="GO" id="GO:0016829">
    <property type="term" value="F:lyase activity"/>
    <property type="evidence" value="ECO:0007669"/>
    <property type="project" value="UniProtKB-KW"/>
</dbReference>
<proteinExistence type="inferred from homology"/>
<dbReference type="PANTHER" id="PTHR11941">
    <property type="entry name" value="ENOYL-COA HYDRATASE-RELATED"/>
    <property type="match status" value="1"/>
</dbReference>